<geneLocation type="plasmid" evidence="1 2">
    <name>pDAETH-2</name>
</geneLocation>
<proteinExistence type="predicted"/>
<dbReference type="Proteomes" id="UP001064971">
    <property type="component" value="Plasmid pDAETH-2"/>
</dbReference>
<dbReference type="RefSeq" id="WP_264778481.1">
    <property type="nucleotide sequence ID" value="NZ_AP026562.1"/>
</dbReference>
<name>A0ABN6RQK4_9DEIO</name>
<keyword evidence="1" id="KW-0614">Plasmid</keyword>
<accession>A0ABN6RQK4</accession>
<evidence type="ECO:0000313" key="1">
    <source>
        <dbReference type="EMBL" id="BDP44123.1"/>
    </source>
</evidence>
<protein>
    <submittedName>
        <fullName evidence="1">Uncharacterized protein</fullName>
    </submittedName>
</protein>
<keyword evidence="2" id="KW-1185">Reference proteome</keyword>
<gene>
    <name evidence="1" type="ORF">DAETH_40920</name>
</gene>
<reference evidence="1" key="1">
    <citation type="submission" date="2022-07" db="EMBL/GenBank/DDBJ databases">
        <title>Complete Genome Sequence of the Radioresistant Bacterium Deinococcus aetherius ST0316, Isolated from the Air Dust collected in Lower Stratosphere above Japan.</title>
        <authorList>
            <person name="Satoh K."/>
            <person name="Hagiwara K."/>
            <person name="Katsumata K."/>
            <person name="Kubo A."/>
            <person name="Yokobori S."/>
            <person name="Yamagishi A."/>
            <person name="Oono Y."/>
            <person name="Narumi I."/>
        </authorList>
    </citation>
    <scope>NUCLEOTIDE SEQUENCE</scope>
    <source>
        <strain evidence="1">ST0316</strain>
        <plasmid evidence="1">pDAETH-2</plasmid>
    </source>
</reference>
<organism evidence="1 2">
    <name type="scientific">Deinococcus aetherius</name>
    <dbReference type="NCBI Taxonomy" id="200252"/>
    <lineage>
        <taxon>Bacteria</taxon>
        <taxon>Thermotogati</taxon>
        <taxon>Deinococcota</taxon>
        <taxon>Deinococci</taxon>
        <taxon>Deinococcales</taxon>
        <taxon>Deinococcaceae</taxon>
        <taxon>Deinococcus</taxon>
    </lineage>
</organism>
<dbReference type="EMBL" id="AP026562">
    <property type="protein sequence ID" value="BDP44123.1"/>
    <property type="molecule type" value="Genomic_DNA"/>
</dbReference>
<evidence type="ECO:0000313" key="2">
    <source>
        <dbReference type="Proteomes" id="UP001064971"/>
    </source>
</evidence>
<sequence>MLGQRERLDDVTSDTCQDVLEAGSTTDAQWQVVLEAQRVLLGGPDTGQTGGERLLAELGEVLPPAWHAQVARLRDPGAPGLNPRLKAGLDLARSVRAGQLPPVADEDLPRRARQLAVLELGWTDPAPMLECWREYLEGHLLRAPLPPAAAELTGLDGEAQAYFGQDAARRDTLLVLTFKWAYRLLGQPQMERWLMSDPEGALSRSVFITERYQRTGELHPRAWAWLQTLAERDEE</sequence>